<feature type="signal peptide" evidence="1">
    <location>
        <begin position="1"/>
        <end position="26"/>
    </location>
</feature>
<keyword evidence="1" id="KW-0732">Signal</keyword>
<proteinExistence type="evidence at transcript level"/>
<organism evidence="2">
    <name type="scientific">Opisthacanthus cayaporum</name>
    <name type="common">South American scorpion</name>
    <dbReference type="NCBI Taxonomy" id="573324"/>
    <lineage>
        <taxon>Eukaryota</taxon>
        <taxon>Metazoa</taxon>
        <taxon>Ecdysozoa</taxon>
        <taxon>Arthropoda</taxon>
        <taxon>Chelicerata</taxon>
        <taxon>Arachnida</taxon>
        <taxon>Scorpiones</taxon>
        <taxon>Iurida</taxon>
        <taxon>Scorpionoidea</taxon>
        <taxon>Hemiscorpiidae</taxon>
        <taxon>Opisthacanthus</taxon>
    </lineage>
</organism>
<feature type="non-terminal residue" evidence="2">
    <location>
        <position position="52"/>
    </location>
</feature>
<protein>
    <submittedName>
        <fullName evidence="2">Uncharacterized protein</fullName>
    </submittedName>
</protein>
<sequence>MNALVCIVPTVHFMCRLLSLLHATVATIWNGNHSHFKPRETHHLNDLYPCIL</sequence>
<dbReference type="EMBL" id="FM998766">
    <property type="protein sequence ID" value="CAX51410.1"/>
    <property type="molecule type" value="mRNA"/>
</dbReference>
<name>C5J8A5_OPICY</name>
<reference evidence="2" key="1">
    <citation type="journal article" date="2009" name="Toxicon">
        <title>Cloning and characterization of cDNA sequences encoding for new venom peptides of the Brazilian scorpion Opisthacanthus cayaporum.</title>
        <authorList>
            <person name="Silva E.C."/>
            <person name="Camargos T.S."/>
            <person name="Maranhao A.Q."/>
            <person name="Silva-Pereira I."/>
            <person name="Silva L.P."/>
            <person name="Possani L.D."/>
            <person name="Schwartz E.F."/>
        </authorList>
    </citation>
    <scope>NUCLEOTIDE SEQUENCE</scope>
    <source>
        <tissue evidence="2">Venom gland</tissue>
    </source>
</reference>
<evidence type="ECO:0000313" key="2">
    <source>
        <dbReference type="EMBL" id="CAX51410.1"/>
    </source>
</evidence>
<evidence type="ECO:0000256" key="1">
    <source>
        <dbReference type="SAM" id="SignalP"/>
    </source>
</evidence>
<feature type="chain" id="PRO_5002953340" evidence="1">
    <location>
        <begin position="27"/>
        <end position="52"/>
    </location>
</feature>
<dbReference type="AlphaFoldDB" id="C5J8A5"/>
<accession>C5J8A5</accession>